<proteinExistence type="predicted"/>
<evidence type="ECO:0000313" key="1">
    <source>
        <dbReference type="EMBL" id="NLR23460.1"/>
    </source>
</evidence>
<evidence type="ECO:0000313" key="4">
    <source>
        <dbReference type="Proteomes" id="UP001304419"/>
    </source>
</evidence>
<name>A0A8I2HD97_9GAMM</name>
<dbReference type="EMBL" id="CP137578">
    <property type="protein sequence ID" value="WOX29274.1"/>
    <property type="molecule type" value="Genomic_DNA"/>
</dbReference>
<sequence length="320" mass="35843">MNYEIVNILHALLAGEPVSNAEHVSLKDALKPVFFGKGFMTWARNEKRNEIKENIINEGNSLIYRASSDADMLIDSFSSMASELNQGAQLNLFYELYKIFPKFQGEALKASEIELLKIIKNALHSTDHDVRARATMLIALYAESSNSQSRKSSAGNAAEQAIELLMRSIGLIKGETYGTQFVYQGSNTDFVIPHAEDNDINSVSAFIAVQVSTNDRARLSSSELHRGAKRYLCSLNGCSASSKSTKDIGDDLAAGYLDSETYYVVIERERLAAIEDAERRLLKAKNTSKEVNAVRRLKWLRNYSINYEEFARQIKVMTIE</sequence>
<dbReference type="Proteomes" id="UP001304419">
    <property type="component" value="Chromosome 1"/>
</dbReference>
<reference evidence="2 4" key="2">
    <citation type="submission" date="2023-10" db="EMBL/GenBank/DDBJ databases">
        <title>To unveil natural product biosynthetic capacity in Pseudoalteromonas.</title>
        <authorList>
            <person name="Wang J."/>
        </authorList>
    </citation>
    <scope>NUCLEOTIDE SEQUENCE [LARGE SCALE GENOMIC DNA]</scope>
    <source>
        <strain evidence="2 4">DSM 15914</strain>
    </source>
</reference>
<evidence type="ECO:0000313" key="2">
    <source>
        <dbReference type="EMBL" id="WOX29274.1"/>
    </source>
</evidence>
<dbReference type="InterPro" id="IPR038365">
    <property type="entry name" value="EcoRII_C_sf"/>
</dbReference>
<dbReference type="Proteomes" id="UP000646877">
    <property type="component" value="Unassembled WGS sequence"/>
</dbReference>
<dbReference type="RefSeq" id="WP_045962048.1">
    <property type="nucleotide sequence ID" value="NZ_CBCSDF010000020.1"/>
</dbReference>
<dbReference type="Gene3D" id="3.40.91.80">
    <property type="match status" value="1"/>
</dbReference>
<dbReference type="AlphaFoldDB" id="A0A8I2HD97"/>
<evidence type="ECO:0000313" key="3">
    <source>
        <dbReference type="Proteomes" id="UP000646877"/>
    </source>
</evidence>
<gene>
    <name evidence="1" type="ORF">F9Y85_19505</name>
    <name evidence="2" type="ORF">R5H13_03100</name>
</gene>
<keyword evidence="4" id="KW-1185">Reference proteome</keyword>
<accession>A0A8I2HD97</accession>
<organism evidence="1 3">
    <name type="scientific">Pseudoalteromonas maricaloris</name>
    <dbReference type="NCBI Taxonomy" id="184924"/>
    <lineage>
        <taxon>Bacteria</taxon>
        <taxon>Pseudomonadati</taxon>
        <taxon>Pseudomonadota</taxon>
        <taxon>Gammaproteobacteria</taxon>
        <taxon>Alteromonadales</taxon>
        <taxon>Pseudoalteromonadaceae</taxon>
        <taxon>Pseudoalteromonas</taxon>
    </lineage>
</organism>
<dbReference type="EMBL" id="WEIA01000016">
    <property type="protein sequence ID" value="NLR23460.1"/>
    <property type="molecule type" value="Genomic_DNA"/>
</dbReference>
<reference evidence="1" key="1">
    <citation type="submission" date="2019-10" db="EMBL/GenBank/DDBJ databases">
        <authorList>
            <person name="Paulsen S."/>
        </authorList>
    </citation>
    <scope>NUCLEOTIDE SEQUENCE</scope>
    <source>
        <strain evidence="1">LMG 19692</strain>
    </source>
</reference>
<protein>
    <submittedName>
        <fullName evidence="1">Uncharacterized protein</fullName>
    </submittedName>
</protein>